<dbReference type="Proteomes" id="UP000001074">
    <property type="component" value="Unassembled WGS sequence"/>
</dbReference>
<dbReference type="EMBL" id="AAPE02005006">
    <property type="status" value="NOT_ANNOTATED_CDS"/>
    <property type="molecule type" value="Genomic_DNA"/>
</dbReference>
<protein>
    <recommendedName>
        <fullName evidence="2">Protein S100-A10</fullName>
    </recommendedName>
    <alternativeName>
        <fullName evidence="4">Calpactin I light chain</fullName>
    </alternativeName>
    <alternativeName>
        <fullName evidence="5">Calpactin-1 light chain</fullName>
    </alternativeName>
    <alternativeName>
        <fullName evidence="3">S100 calcium-binding protein A10</fullName>
    </alternativeName>
</protein>
<dbReference type="PANTHER" id="PTHR11639:SF74">
    <property type="entry name" value="PROTEIN S100-A10"/>
    <property type="match status" value="1"/>
</dbReference>
<proteinExistence type="inferred from homology"/>
<dbReference type="SMART" id="SM01394">
    <property type="entry name" value="S_100"/>
    <property type="match status" value="1"/>
</dbReference>
<evidence type="ECO:0000313" key="8">
    <source>
        <dbReference type="Proteomes" id="UP000001074"/>
    </source>
</evidence>
<evidence type="ECO:0000256" key="5">
    <source>
        <dbReference type="ARBA" id="ARBA00033448"/>
    </source>
</evidence>
<reference evidence="7" key="3">
    <citation type="submission" date="2025-09" db="UniProtKB">
        <authorList>
            <consortium name="Ensembl"/>
        </authorList>
    </citation>
    <scope>IDENTIFICATION</scope>
</reference>
<reference evidence="7 8" key="1">
    <citation type="journal article" date="2011" name="Nature">
        <title>A high-resolution map of human evolutionary constraint using 29 mammals.</title>
        <authorList>
            <person name="Lindblad-Toh K."/>
            <person name="Garber M."/>
            <person name="Zuk O."/>
            <person name="Lin M.F."/>
            <person name="Parker B.J."/>
            <person name="Washietl S."/>
            <person name="Kheradpour P."/>
            <person name="Ernst J."/>
            <person name="Jordan G."/>
            <person name="Mauceli E."/>
            <person name="Ward L.D."/>
            <person name="Lowe C.B."/>
            <person name="Holloway A.K."/>
            <person name="Clamp M."/>
            <person name="Gnerre S."/>
            <person name="Alfoldi J."/>
            <person name="Beal K."/>
            <person name="Chang J."/>
            <person name="Clawson H."/>
            <person name="Cuff J."/>
            <person name="Di Palma F."/>
            <person name="Fitzgerald S."/>
            <person name="Flicek P."/>
            <person name="Guttman M."/>
            <person name="Hubisz M.J."/>
            <person name="Jaffe D.B."/>
            <person name="Jungreis I."/>
            <person name="Kent W.J."/>
            <person name="Kostka D."/>
            <person name="Lara M."/>
            <person name="Martins A.L."/>
            <person name="Massingham T."/>
            <person name="Moltke I."/>
            <person name="Raney B.J."/>
            <person name="Rasmussen M.D."/>
            <person name="Robinson J."/>
            <person name="Stark A."/>
            <person name="Vilella A.J."/>
            <person name="Wen J."/>
            <person name="Xie X."/>
            <person name="Zody M.C."/>
            <person name="Baldwin J."/>
            <person name="Bloom T."/>
            <person name="Chin C.W."/>
            <person name="Heiman D."/>
            <person name="Nicol R."/>
            <person name="Nusbaum C."/>
            <person name="Young S."/>
            <person name="Wilkinson J."/>
            <person name="Worley K.C."/>
            <person name="Kovar C.L."/>
            <person name="Muzny D.M."/>
            <person name="Gibbs R.A."/>
            <person name="Cree A."/>
            <person name="Dihn H.H."/>
            <person name="Fowler G."/>
            <person name="Jhangiani S."/>
            <person name="Joshi V."/>
            <person name="Lee S."/>
            <person name="Lewis L.R."/>
            <person name="Nazareth L.V."/>
            <person name="Okwuonu G."/>
            <person name="Santibanez J."/>
            <person name="Warren W.C."/>
            <person name="Mardis E.R."/>
            <person name="Weinstock G.M."/>
            <person name="Wilson R.K."/>
            <person name="Delehaunty K."/>
            <person name="Dooling D."/>
            <person name="Fronik C."/>
            <person name="Fulton L."/>
            <person name="Fulton B."/>
            <person name="Graves T."/>
            <person name="Minx P."/>
            <person name="Sodergren E."/>
            <person name="Birney E."/>
            <person name="Margulies E.H."/>
            <person name="Herrero J."/>
            <person name="Green E.D."/>
            <person name="Haussler D."/>
            <person name="Siepel A."/>
            <person name="Goldman N."/>
            <person name="Pollard K.S."/>
            <person name="Pedersen J.S."/>
            <person name="Lander E.S."/>
            <person name="Kellis M."/>
        </authorList>
    </citation>
    <scope>NUCLEOTIDE SEQUENCE [LARGE SCALE GENOMIC DNA]</scope>
</reference>
<evidence type="ECO:0000256" key="1">
    <source>
        <dbReference type="ARBA" id="ARBA00007323"/>
    </source>
</evidence>
<dbReference type="AlphaFoldDB" id="G1PYZ6"/>
<evidence type="ECO:0000256" key="3">
    <source>
        <dbReference type="ARBA" id="ARBA00032653"/>
    </source>
</evidence>
<comment type="similarity">
    <text evidence="1">Belongs to the S-100 family.</text>
</comment>
<dbReference type="eggNOG" id="ENOG502S6TB">
    <property type="taxonomic scope" value="Eukaryota"/>
</dbReference>
<dbReference type="PANTHER" id="PTHR11639">
    <property type="entry name" value="S100 CALCIUM-BINDING PROTEIN"/>
    <property type="match status" value="1"/>
</dbReference>
<accession>G1PYZ6</accession>
<dbReference type="HOGENOM" id="CLU_138624_2_1_1"/>
<evidence type="ECO:0000256" key="4">
    <source>
        <dbReference type="ARBA" id="ARBA00033060"/>
    </source>
</evidence>
<dbReference type="STRING" id="59463.ENSMLUP00000016678"/>
<dbReference type="SUPFAM" id="SSF47473">
    <property type="entry name" value="EF-hand"/>
    <property type="match status" value="1"/>
</dbReference>
<dbReference type="GO" id="GO:0005509">
    <property type="term" value="F:calcium ion binding"/>
    <property type="evidence" value="ECO:0007669"/>
    <property type="project" value="TreeGrafter"/>
</dbReference>
<reference evidence="7" key="2">
    <citation type="submission" date="2025-08" db="UniProtKB">
        <authorList>
            <consortium name="Ensembl"/>
        </authorList>
    </citation>
    <scope>IDENTIFICATION</scope>
</reference>
<organism evidence="7 8">
    <name type="scientific">Myotis lucifugus</name>
    <name type="common">Little brown bat</name>
    <dbReference type="NCBI Taxonomy" id="59463"/>
    <lineage>
        <taxon>Eukaryota</taxon>
        <taxon>Metazoa</taxon>
        <taxon>Chordata</taxon>
        <taxon>Craniata</taxon>
        <taxon>Vertebrata</taxon>
        <taxon>Euteleostomi</taxon>
        <taxon>Mammalia</taxon>
        <taxon>Eutheria</taxon>
        <taxon>Laurasiatheria</taxon>
        <taxon>Chiroptera</taxon>
        <taxon>Yangochiroptera</taxon>
        <taxon>Vespertilionidae</taxon>
        <taxon>Myotis</taxon>
    </lineage>
</organism>
<dbReference type="GeneTree" id="ENSGT00940000154197"/>
<evidence type="ECO:0000313" key="7">
    <source>
        <dbReference type="Ensembl" id="ENSMLUP00000016678.1"/>
    </source>
</evidence>
<sequence>KMEHAMETMMFMFHKFAGDKGYLAKEDLRILMEKEFPVLLENQKESLTVDKIMKDLDECQDSRVGFQNFFKLTVKLTIACNDICNTHEEEGKE</sequence>
<evidence type="ECO:0000259" key="6">
    <source>
        <dbReference type="SMART" id="SM01394"/>
    </source>
</evidence>
<evidence type="ECO:0000256" key="2">
    <source>
        <dbReference type="ARBA" id="ARBA00018065"/>
    </source>
</evidence>
<feature type="domain" description="S100/CaBP-9k-type calcium binding subdomain" evidence="6">
    <location>
        <begin position="2"/>
        <end position="41"/>
    </location>
</feature>
<dbReference type="Ensembl" id="ENSMLUT00000027584.1">
    <property type="protein sequence ID" value="ENSMLUP00000016678.1"/>
    <property type="gene ID" value="ENSMLUG00000027445.1"/>
</dbReference>
<name>G1PYZ6_MYOLU</name>
<dbReference type="InterPro" id="IPR013787">
    <property type="entry name" value="S100_Ca-bd_sub"/>
</dbReference>
<keyword evidence="8" id="KW-1185">Reference proteome</keyword>
<dbReference type="GO" id="GO:0048306">
    <property type="term" value="F:calcium-dependent protein binding"/>
    <property type="evidence" value="ECO:0007669"/>
    <property type="project" value="TreeGrafter"/>
</dbReference>
<dbReference type="Pfam" id="PF01023">
    <property type="entry name" value="S_100"/>
    <property type="match status" value="1"/>
</dbReference>
<dbReference type="GO" id="GO:0005737">
    <property type="term" value="C:cytoplasm"/>
    <property type="evidence" value="ECO:0007669"/>
    <property type="project" value="TreeGrafter"/>
</dbReference>
<dbReference type="GO" id="GO:0005615">
    <property type="term" value="C:extracellular space"/>
    <property type="evidence" value="ECO:0007669"/>
    <property type="project" value="TreeGrafter"/>
</dbReference>
<dbReference type="Gene3D" id="1.10.238.10">
    <property type="entry name" value="EF-hand"/>
    <property type="match status" value="1"/>
</dbReference>
<dbReference type="InterPro" id="IPR011992">
    <property type="entry name" value="EF-hand-dom_pair"/>
</dbReference>
<dbReference type="InParanoid" id="G1PYZ6"/>